<dbReference type="Proteomes" id="UP000231791">
    <property type="component" value="Chromosome"/>
</dbReference>
<name>A0A2K8PGY2_STRLA</name>
<accession>A0A2K8PGY2</accession>
<dbReference type="RefSeq" id="WP_051840626.1">
    <property type="nucleotide sequence ID" value="NZ_CP024985.1"/>
</dbReference>
<dbReference type="InterPro" id="IPR029069">
    <property type="entry name" value="HotDog_dom_sf"/>
</dbReference>
<sequence length="324" mass="35013">MLVTAQGPTPAGAPVLTTTVPREYVHRAALSEVFLTGWRRTGAHAFTITAQWPRSHSFYTATAGLHDPLMLCETVRQTFPLLLHTAYGTPLGHQLSWSRFSYALNPHALQVERTPAELELRVMGTEFSERRGIPAAVSLDIAVFRDGTQIAVADTRFGCIAPAVYRRVRADRADLARVFAAIPDPIAPLDPATVGRDNARDVVLGRSDAPGRWPLRVDATHPVLFDHPVDHVPGMLLLEAARQAAHALHPAGGAVLPTSMDITFHRYVEFDSPCWIEARPHPSPGAAPGAFRIDAVQGGEVAFSVEVTAVPPPSPTRPAETPPA</sequence>
<proteinExistence type="predicted"/>
<dbReference type="Pfam" id="PF03756">
    <property type="entry name" value="AfsA"/>
    <property type="match status" value="2"/>
</dbReference>
<organism evidence="2 3">
    <name type="scientific">Streptomyces lavendulae subsp. lavendulae</name>
    <dbReference type="NCBI Taxonomy" id="58340"/>
    <lineage>
        <taxon>Bacteria</taxon>
        <taxon>Bacillati</taxon>
        <taxon>Actinomycetota</taxon>
        <taxon>Actinomycetes</taxon>
        <taxon>Kitasatosporales</taxon>
        <taxon>Streptomycetaceae</taxon>
        <taxon>Streptomyces</taxon>
    </lineage>
</organism>
<dbReference type="GeneID" id="49385207"/>
<feature type="domain" description="A-factor biosynthesis hotdog" evidence="1">
    <location>
        <begin position="24"/>
        <end position="157"/>
    </location>
</feature>
<dbReference type="AlphaFoldDB" id="A0A2K8PGY2"/>
<dbReference type="SUPFAM" id="SSF54637">
    <property type="entry name" value="Thioesterase/thiol ester dehydrase-isomerase"/>
    <property type="match status" value="1"/>
</dbReference>
<dbReference type="GO" id="GO:0016740">
    <property type="term" value="F:transferase activity"/>
    <property type="evidence" value="ECO:0007669"/>
    <property type="project" value="InterPro"/>
</dbReference>
<dbReference type="NCBIfam" id="NF041195">
    <property type="entry name" value="ScbA_BarX_GamBu"/>
    <property type="match status" value="1"/>
</dbReference>
<dbReference type="EMBL" id="CP024985">
    <property type="protein sequence ID" value="ATZ25994.1"/>
    <property type="molecule type" value="Genomic_DNA"/>
</dbReference>
<evidence type="ECO:0000259" key="1">
    <source>
        <dbReference type="Pfam" id="PF03756"/>
    </source>
</evidence>
<evidence type="ECO:0000313" key="2">
    <source>
        <dbReference type="EMBL" id="ATZ25994.1"/>
    </source>
</evidence>
<feature type="domain" description="A-factor biosynthesis hotdog" evidence="1">
    <location>
        <begin position="194"/>
        <end position="308"/>
    </location>
</feature>
<dbReference type="KEGG" id="slx:SLAV_20865"/>
<evidence type="ECO:0000313" key="3">
    <source>
        <dbReference type="Proteomes" id="UP000231791"/>
    </source>
</evidence>
<protein>
    <submittedName>
        <fullName evidence="2">A-factor biosynthesis hotdog domain protein</fullName>
    </submittedName>
</protein>
<reference evidence="2 3" key="1">
    <citation type="submission" date="2017-11" db="EMBL/GenBank/DDBJ databases">
        <title>Complete genome sequence of Streptomyces lavendulae subsp. lavendulae CCM 3239 (formerly 'Streptomyces aureofaciens CCM 3239'), the producer of the angucycline-type antibiotic auricin.</title>
        <authorList>
            <person name="Busche T."/>
            <person name="Novakova R."/>
            <person name="Al'Dilaimi A."/>
            <person name="Homerova D."/>
            <person name="Feckova L."/>
            <person name="Rezuchova B."/>
            <person name="Mingyar E."/>
            <person name="Csolleiova D."/>
            <person name="Bekeova C."/>
            <person name="Winkler A."/>
            <person name="Sevcikova B."/>
            <person name="Kalinowski J."/>
            <person name="Kormanec J."/>
            <person name="Ruckert C."/>
        </authorList>
    </citation>
    <scope>NUCLEOTIDE SEQUENCE [LARGE SCALE GENOMIC DNA]</scope>
    <source>
        <strain evidence="2 3">CCM 3239</strain>
    </source>
</reference>
<dbReference type="InterPro" id="IPR047757">
    <property type="entry name" value="AfsA-like"/>
</dbReference>
<keyword evidence="3" id="KW-1185">Reference proteome</keyword>
<gene>
    <name evidence="2" type="ORF">SLAV_20865</name>
</gene>
<dbReference type="InterPro" id="IPR005509">
    <property type="entry name" value="AfsA_hotdog_dom"/>
</dbReference>